<reference evidence="2 3" key="1">
    <citation type="journal article" date="2019" name="Nat. Microbiol.">
        <title>Mediterranean grassland soil C-N compound turnover is dependent on rainfall and depth, and is mediated by genomically divergent microorganisms.</title>
        <authorList>
            <person name="Diamond S."/>
            <person name="Andeer P.F."/>
            <person name="Li Z."/>
            <person name="Crits-Christoph A."/>
            <person name="Burstein D."/>
            <person name="Anantharaman K."/>
            <person name="Lane K.R."/>
            <person name="Thomas B.C."/>
            <person name="Pan C."/>
            <person name="Northen T.R."/>
            <person name="Banfield J.F."/>
        </authorList>
    </citation>
    <scope>NUCLEOTIDE SEQUENCE [LARGE SCALE GENOMIC DNA]</scope>
    <source>
        <strain evidence="2">WS_11</strain>
    </source>
</reference>
<sequence length="446" mass="48931">MKTLRPWAAAALALLALSCASANKLSQRSARELAAGDVDRAYEHARAAVRKEPANPRAQSALLAVARRLVADREARVMAVGEVDTVAGARQALALADLRGEIASYGVVLKPDPEYARREAALRIGAAGIFYAQAEAALAAHRPKQAWLDFHTASGFASGYRDLARRLDETYLQALSRVAILPLNDEAAVPGLPRTMADHIYAEVAPHIRPDGFRFTRLVDPGSVYGTITVAEMDAPAGGDAVRIGRRLGADRVLTGRVYGLRSRTDTYEYRGTIYRKIVERDTSGARRERFVEQDFHAVTREREVSVHYALSVLDVVDGTTLAAYQDAASTYARVVFTDFQAQGDCDDYCLLPPGVRASDGERAKRAEADWKEHFGTWTVPALLAKARKDRDHARYGAGDRSAFFGDCRERPVWLGELPRENELALIALDGLWQPALGMLQELDAK</sequence>
<dbReference type="EMBL" id="VBPB01000067">
    <property type="protein sequence ID" value="TMQ73500.1"/>
    <property type="molecule type" value="Genomic_DNA"/>
</dbReference>
<feature type="chain" id="PRO_5022036935" description="Tetratricopeptide repeat protein" evidence="1">
    <location>
        <begin position="23"/>
        <end position="446"/>
    </location>
</feature>
<evidence type="ECO:0008006" key="4">
    <source>
        <dbReference type="Google" id="ProtNLM"/>
    </source>
</evidence>
<dbReference type="Proteomes" id="UP000319771">
    <property type="component" value="Unassembled WGS sequence"/>
</dbReference>
<proteinExistence type="predicted"/>
<accession>A0A538UCB4</accession>
<organism evidence="2 3">
    <name type="scientific">Eiseniibacteriota bacterium</name>
    <dbReference type="NCBI Taxonomy" id="2212470"/>
    <lineage>
        <taxon>Bacteria</taxon>
        <taxon>Candidatus Eiseniibacteriota</taxon>
    </lineage>
</organism>
<dbReference type="PROSITE" id="PS51257">
    <property type="entry name" value="PROKAR_LIPOPROTEIN"/>
    <property type="match status" value="1"/>
</dbReference>
<comment type="caution">
    <text evidence="2">The sequence shown here is derived from an EMBL/GenBank/DDBJ whole genome shotgun (WGS) entry which is preliminary data.</text>
</comment>
<keyword evidence="1" id="KW-0732">Signal</keyword>
<dbReference type="AlphaFoldDB" id="A0A538UCB4"/>
<evidence type="ECO:0000313" key="2">
    <source>
        <dbReference type="EMBL" id="TMQ73500.1"/>
    </source>
</evidence>
<gene>
    <name evidence="2" type="ORF">E6K81_04500</name>
</gene>
<feature type="signal peptide" evidence="1">
    <location>
        <begin position="1"/>
        <end position="22"/>
    </location>
</feature>
<evidence type="ECO:0000256" key="1">
    <source>
        <dbReference type="SAM" id="SignalP"/>
    </source>
</evidence>
<protein>
    <recommendedName>
        <fullName evidence="4">Tetratricopeptide repeat protein</fullName>
    </recommendedName>
</protein>
<evidence type="ECO:0000313" key="3">
    <source>
        <dbReference type="Proteomes" id="UP000319771"/>
    </source>
</evidence>
<name>A0A538UCB4_UNCEI</name>